<feature type="compositionally biased region" description="Low complexity" evidence="1">
    <location>
        <begin position="531"/>
        <end position="542"/>
    </location>
</feature>
<sequence length="1476" mass="163627">MAFVASTHSLQPAVNGDGWPMNMTTTNGHAAQQLPQPECEVLRDLLWYLPGIDELVGNALGRMERACAYNSVYFLKVVLELQWAYLYIRPPPPHDVMLDRRHVHKIAELMSARMSRRERETGSLSRELQLRTLVAALTLLTYLNTGNLDNDTYALYIKDLSEKDAEYEYQFHNGTTRQVGCGGDNEYLLRYASDLVRCKAPDEFETMNTLEFRHYMLAAGLINQLDPTHDIAQAINEVQERVTAPPSPYFPALNRLHKFINVTINGLRKPLDEDNAQIVQRQGEECVKALIAELEKHISQFGRSHHTLYILPNRSGQVAQSVELALRDAQLYICALLDLLAELVANFPAHDAIGGAGKRYAYRLLLETDERRFKFKSLEIILATTIGRGDAIFLRTVEELDMFIDQLFDGSIHDGGSAAIRIREQFQLDREETLQRFQKRTTLRTGALESLRRRILSVPPNQLEHQQSIDEMNPLPPPPPAPAPLNVVHLPPHASNHTTHPPSHPPAYPPPPAPARTPSPPPSMREHTSHGHTPGTSPSSSPQNLNGTERYRQVNGSRQPSQKATHESLRKDYEALKAIFNEPGQPLFQEPEHNDDDLNAGEDDESTLRPGQANGFHWEEERPYSYQPGDDNLQTRNQQTRTPIASIVHGTNDTSDFNNYEYLALQKELDLNSHSLTNGHVSRPSTDTDADIDPRLSAKPSFDREQRAENTRSLGYLPKLDIANGQPLIDSFDEKFVVLPDDDPRTRSETNLSRSREPVQSNGGSRRASEQRHSLDLPIQGRDGGDGLDLPIQTPDEAHPGVPIFPPAPQTGLRMQPSWGSITRSASVLEKQVVSIDEEDEYSEDDHPPKPKPSHTWDYVLEAQGRTKPGSSGSDRKHQQVPSRDIKKEDRLLGRVLPNGGIPPVITNLQSSKVRTPSEYSPHTRAPETLEFNNPHPFGTLDNDSTPNSPSKFPGSVSLSKAYNADVVAELPNEPPSPRKRQSIMGGWLERGLSRRTASNNSNHSDYHDKPLPQPGRDLGSPASMATLSSKSGTTRKGSILAADAPEPVSFSTGLEDNLQQMKEEIFKIKHNQQSSASSFDPHPGRPVRDPLGQAAEVVNDPFAPKPEYDKIASTQTYRLSPKDSVFTNFISSDCRHVVFMSPQVFQVFAVPVPKESGAKRAEATYRLGAAEGLKKNKAPWNYKGGAASTRYIATITATRVQVHDMHQACKVIFTEVTDGWDHTCVSIAADKLVIGMATSLSAAGESLGMVRVYKMTSTDIGTPMWTKWKDIRLPIGPDKPQDSPHNITVTRDGQYLTCCTPVYGYFFAWDMSGEREPFLISNGRLSVTQGAGAEALTSALLFPDTKHILCCTLSTSQVDPAWGGCFTEPTRVQGNPPHAPIRQVGLKVHHTTISQDGGACAFLTRTGAIYIVPVVHIEGDDNVTTLPIVQPAEKLQSASGPEHAGKLMFSPDGDRLVGIDRRGRVIVITFKRGFA</sequence>
<gene>
    <name evidence="2" type="ORF">BJ508DRAFT_302185</name>
</gene>
<feature type="compositionally biased region" description="Polar residues" evidence="1">
    <location>
        <begin position="749"/>
        <end position="764"/>
    </location>
</feature>
<feature type="compositionally biased region" description="Polar residues" evidence="1">
    <location>
        <begin position="459"/>
        <end position="470"/>
    </location>
</feature>
<feature type="region of interest" description="Disordered" evidence="1">
    <location>
        <begin position="996"/>
        <end position="1052"/>
    </location>
</feature>
<protein>
    <submittedName>
        <fullName evidence="2">Uncharacterized protein</fullName>
    </submittedName>
</protein>
<evidence type="ECO:0000313" key="2">
    <source>
        <dbReference type="EMBL" id="RPA86284.1"/>
    </source>
</evidence>
<feature type="compositionally biased region" description="Polar residues" evidence="1">
    <location>
        <begin position="907"/>
        <end position="921"/>
    </location>
</feature>
<dbReference type="EMBL" id="ML119650">
    <property type="protein sequence ID" value="RPA86284.1"/>
    <property type="molecule type" value="Genomic_DNA"/>
</dbReference>
<dbReference type="SUPFAM" id="SSF50969">
    <property type="entry name" value="YVTN repeat-like/Quinoprotein amine dehydrogenase"/>
    <property type="match status" value="1"/>
</dbReference>
<feature type="compositionally biased region" description="Low complexity" evidence="1">
    <location>
        <begin position="484"/>
        <end position="501"/>
    </location>
</feature>
<feature type="region of interest" description="Disordered" evidence="1">
    <location>
        <begin position="836"/>
        <end position="957"/>
    </location>
</feature>
<feature type="region of interest" description="Disordered" evidence="1">
    <location>
        <begin position="457"/>
        <end position="567"/>
    </location>
</feature>
<proteinExistence type="predicted"/>
<feature type="compositionally biased region" description="Basic and acidic residues" evidence="1">
    <location>
        <begin position="739"/>
        <end position="748"/>
    </location>
</feature>
<evidence type="ECO:0000313" key="3">
    <source>
        <dbReference type="Proteomes" id="UP000275078"/>
    </source>
</evidence>
<accession>A0A3N4IXB4</accession>
<dbReference type="Proteomes" id="UP000275078">
    <property type="component" value="Unassembled WGS sequence"/>
</dbReference>
<feature type="compositionally biased region" description="Acidic residues" evidence="1">
    <location>
        <begin position="593"/>
        <end position="605"/>
    </location>
</feature>
<feature type="region of interest" description="Disordered" evidence="1">
    <location>
        <begin position="583"/>
        <end position="616"/>
    </location>
</feature>
<name>A0A3N4IXB4_ASCIM</name>
<feature type="compositionally biased region" description="Polar residues" evidence="1">
    <location>
        <begin position="1024"/>
        <end position="1037"/>
    </location>
</feature>
<reference evidence="2 3" key="1">
    <citation type="journal article" date="2018" name="Nat. Ecol. Evol.">
        <title>Pezizomycetes genomes reveal the molecular basis of ectomycorrhizal truffle lifestyle.</title>
        <authorList>
            <person name="Murat C."/>
            <person name="Payen T."/>
            <person name="Noel B."/>
            <person name="Kuo A."/>
            <person name="Morin E."/>
            <person name="Chen J."/>
            <person name="Kohler A."/>
            <person name="Krizsan K."/>
            <person name="Balestrini R."/>
            <person name="Da Silva C."/>
            <person name="Montanini B."/>
            <person name="Hainaut M."/>
            <person name="Levati E."/>
            <person name="Barry K.W."/>
            <person name="Belfiori B."/>
            <person name="Cichocki N."/>
            <person name="Clum A."/>
            <person name="Dockter R.B."/>
            <person name="Fauchery L."/>
            <person name="Guy J."/>
            <person name="Iotti M."/>
            <person name="Le Tacon F."/>
            <person name="Lindquist E.A."/>
            <person name="Lipzen A."/>
            <person name="Malagnac F."/>
            <person name="Mello A."/>
            <person name="Molinier V."/>
            <person name="Miyauchi S."/>
            <person name="Poulain J."/>
            <person name="Riccioni C."/>
            <person name="Rubini A."/>
            <person name="Sitrit Y."/>
            <person name="Splivallo R."/>
            <person name="Traeger S."/>
            <person name="Wang M."/>
            <person name="Zifcakova L."/>
            <person name="Wipf D."/>
            <person name="Zambonelli A."/>
            <person name="Paolocci F."/>
            <person name="Nowrousian M."/>
            <person name="Ottonello S."/>
            <person name="Baldrian P."/>
            <person name="Spatafora J.W."/>
            <person name="Henrissat B."/>
            <person name="Nagy L.G."/>
            <person name="Aury J.M."/>
            <person name="Wincker P."/>
            <person name="Grigoriev I.V."/>
            <person name="Bonfante P."/>
            <person name="Martin F.M."/>
        </authorList>
    </citation>
    <scope>NUCLEOTIDE SEQUENCE [LARGE SCALE GENOMIC DNA]</scope>
    <source>
        <strain evidence="2 3">RN42</strain>
    </source>
</reference>
<organism evidence="2 3">
    <name type="scientific">Ascobolus immersus RN42</name>
    <dbReference type="NCBI Taxonomy" id="1160509"/>
    <lineage>
        <taxon>Eukaryota</taxon>
        <taxon>Fungi</taxon>
        <taxon>Dikarya</taxon>
        <taxon>Ascomycota</taxon>
        <taxon>Pezizomycotina</taxon>
        <taxon>Pezizomycetes</taxon>
        <taxon>Pezizales</taxon>
        <taxon>Ascobolaceae</taxon>
        <taxon>Ascobolus</taxon>
    </lineage>
</organism>
<keyword evidence="3" id="KW-1185">Reference proteome</keyword>
<feature type="region of interest" description="Disordered" evidence="1">
    <location>
        <begin position="676"/>
        <end position="710"/>
    </location>
</feature>
<feature type="region of interest" description="Disordered" evidence="1">
    <location>
        <begin position="739"/>
        <end position="802"/>
    </location>
</feature>
<dbReference type="OrthoDB" id="5324744at2759"/>
<feature type="compositionally biased region" description="Polar residues" evidence="1">
    <location>
        <begin position="676"/>
        <end position="687"/>
    </location>
</feature>
<feature type="compositionally biased region" description="Polar residues" evidence="1">
    <location>
        <begin position="942"/>
        <end position="957"/>
    </location>
</feature>
<feature type="compositionally biased region" description="Polar residues" evidence="1">
    <location>
        <begin position="554"/>
        <end position="563"/>
    </location>
</feature>
<feature type="compositionally biased region" description="Pro residues" evidence="1">
    <location>
        <begin position="502"/>
        <end position="523"/>
    </location>
</feature>
<feature type="compositionally biased region" description="Basic and acidic residues" evidence="1">
    <location>
        <begin position="692"/>
        <end position="710"/>
    </location>
</feature>
<dbReference type="InterPro" id="IPR011044">
    <property type="entry name" value="Quino_amine_DH_bsu"/>
</dbReference>
<feature type="compositionally biased region" description="Basic and acidic residues" evidence="1">
    <location>
        <begin position="874"/>
        <end position="893"/>
    </location>
</feature>
<evidence type="ECO:0000256" key="1">
    <source>
        <dbReference type="SAM" id="MobiDB-lite"/>
    </source>
</evidence>
<feature type="compositionally biased region" description="Pro residues" evidence="1">
    <location>
        <begin position="474"/>
        <end position="483"/>
    </location>
</feature>